<keyword evidence="2" id="KW-1133">Transmembrane helix</keyword>
<reference evidence="4" key="1">
    <citation type="submission" date="2019-10" db="EMBL/GenBank/DDBJ databases">
        <title>Lacipirellula parvula gen. nov., sp. nov., representing a lineage of planctomycetes widespread in freshwater anoxic habitats, and description of the family Lacipirellulaceae.</title>
        <authorList>
            <person name="Dedysh S.N."/>
            <person name="Kulichevskaya I.S."/>
            <person name="Beletsky A.V."/>
            <person name="Rakitin A.L."/>
            <person name="Mardanov A.V."/>
            <person name="Ivanova A.A."/>
            <person name="Saltykova V.X."/>
            <person name="Rijpstra W.I.C."/>
            <person name="Sinninghe Damste J.S."/>
            <person name="Ravin N.V."/>
        </authorList>
    </citation>
    <scope>NUCLEOTIDE SEQUENCE [LARGE SCALE GENOMIC DNA]</scope>
    <source>
        <strain evidence="4">PX69</strain>
    </source>
</reference>
<keyword evidence="2" id="KW-0812">Transmembrane</keyword>
<proteinExistence type="predicted"/>
<feature type="region of interest" description="Disordered" evidence="1">
    <location>
        <begin position="54"/>
        <end position="76"/>
    </location>
</feature>
<accession>A0A5K7XIJ6</accession>
<protein>
    <recommendedName>
        <fullName evidence="5">Flagellar protein FliL</fullName>
    </recommendedName>
</protein>
<evidence type="ECO:0000313" key="4">
    <source>
        <dbReference type="Proteomes" id="UP000326837"/>
    </source>
</evidence>
<dbReference type="RefSeq" id="WP_152101488.1">
    <property type="nucleotide sequence ID" value="NZ_AP021861.1"/>
</dbReference>
<evidence type="ECO:0000256" key="2">
    <source>
        <dbReference type="SAM" id="Phobius"/>
    </source>
</evidence>
<feature type="transmembrane region" description="Helical" evidence="2">
    <location>
        <begin position="30"/>
        <end position="50"/>
    </location>
</feature>
<keyword evidence="2" id="KW-0472">Membrane</keyword>
<feature type="compositionally biased region" description="Gly residues" evidence="1">
    <location>
        <begin position="54"/>
        <end position="64"/>
    </location>
</feature>
<dbReference type="AlphaFoldDB" id="A0A5K7XIJ6"/>
<dbReference type="Proteomes" id="UP000326837">
    <property type="component" value="Chromosome"/>
</dbReference>
<sequence length="182" mass="19915">MATTNITWSRELPSLAATFQGGGLSDRTRMALRALFFFALLAFLQCPAFASGGGGHGEAAGGHGAEPAPLPPHDPKLPRAIDLGSFDLRNFRPTHNEIASLKFAVHVVLPPGTTDDTVREFEHWKRRLRDQAITAIRSATTDDLADPKLERVHRLLYLRLKRVPTPQGISDVYVTDFAMSSG</sequence>
<name>A0A5K7XIJ6_9BACT</name>
<evidence type="ECO:0000256" key="1">
    <source>
        <dbReference type="SAM" id="MobiDB-lite"/>
    </source>
</evidence>
<keyword evidence="4" id="KW-1185">Reference proteome</keyword>
<gene>
    <name evidence="3" type="ORF">PLANPX_5910</name>
</gene>
<organism evidence="3 4">
    <name type="scientific">Lacipirellula parvula</name>
    <dbReference type="NCBI Taxonomy" id="2650471"/>
    <lineage>
        <taxon>Bacteria</taxon>
        <taxon>Pseudomonadati</taxon>
        <taxon>Planctomycetota</taxon>
        <taxon>Planctomycetia</taxon>
        <taxon>Pirellulales</taxon>
        <taxon>Lacipirellulaceae</taxon>
        <taxon>Lacipirellula</taxon>
    </lineage>
</organism>
<dbReference type="KEGG" id="lpav:PLANPX_5910"/>
<evidence type="ECO:0000313" key="3">
    <source>
        <dbReference type="EMBL" id="BBO36298.1"/>
    </source>
</evidence>
<dbReference type="EMBL" id="AP021861">
    <property type="protein sequence ID" value="BBO36298.1"/>
    <property type="molecule type" value="Genomic_DNA"/>
</dbReference>
<evidence type="ECO:0008006" key="5">
    <source>
        <dbReference type="Google" id="ProtNLM"/>
    </source>
</evidence>